<evidence type="ECO:0000256" key="12">
    <source>
        <dbReference type="NCBIfam" id="TIGR00551"/>
    </source>
</evidence>
<dbReference type="EC" id="1.4.3.16" evidence="4 12"/>
<name>A0A6P1NJI2_9MICC</name>
<dbReference type="SUPFAM" id="SSF56425">
    <property type="entry name" value="Succinate dehydrogenase/fumarate reductase flavoprotein, catalytic domain"/>
    <property type="match status" value="1"/>
</dbReference>
<gene>
    <name evidence="17" type="primary">nadB</name>
    <name evidence="17" type="ORF">GU243_06815</name>
</gene>
<comment type="cofactor">
    <cofactor evidence="1 13">
        <name>FAD</name>
        <dbReference type="ChEBI" id="CHEBI:57692"/>
    </cofactor>
</comment>
<feature type="domain" description="FAD-dependent oxidoreductase 2 FAD-binding" evidence="15">
    <location>
        <begin position="15"/>
        <end position="406"/>
    </location>
</feature>
<feature type="compositionally biased region" description="Low complexity" evidence="14">
    <location>
        <begin position="454"/>
        <end position="466"/>
    </location>
</feature>
<evidence type="ECO:0000256" key="11">
    <source>
        <dbReference type="ARBA" id="ARBA00048305"/>
    </source>
</evidence>
<evidence type="ECO:0000256" key="6">
    <source>
        <dbReference type="ARBA" id="ARBA00022630"/>
    </source>
</evidence>
<dbReference type="Proteomes" id="UP000464186">
    <property type="component" value="Chromosome"/>
</dbReference>
<evidence type="ECO:0000259" key="16">
    <source>
        <dbReference type="Pfam" id="PF02910"/>
    </source>
</evidence>
<comment type="catalytic activity">
    <reaction evidence="11">
        <text>L-aspartate + O2 = iminosuccinate + H2O2</text>
        <dbReference type="Rhea" id="RHEA:25876"/>
        <dbReference type="ChEBI" id="CHEBI:15379"/>
        <dbReference type="ChEBI" id="CHEBI:16240"/>
        <dbReference type="ChEBI" id="CHEBI:29991"/>
        <dbReference type="ChEBI" id="CHEBI:77875"/>
        <dbReference type="EC" id="1.4.3.16"/>
    </reaction>
    <physiologicalReaction direction="left-to-right" evidence="11">
        <dbReference type="Rhea" id="RHEA:25877"/>
    </physiologicalReaction>
</comment>
<dbReference type="Gene3D" id="3.90.700.10">
    <property type="entry name" value="Succinate dehydrogenase/fumarate reductase flavoprotein, catalytic domain"/>
    <property type="match status" value="1"/>
</dbReference>
<dbReference type="InterPro" id="IPR015939">
    <property type="entry name" value="Fum_Rdtase/Succ_DH_flav-like_C"/>
</dbReference>
<comment type="pathway">
    <text evidence="2 13">Cofactor biosynthesis; NAD(+) biosynthesis; iminoaspartate from L-aspartate (oxidase route): step 1/1.</text>
</comment>
<dbReference type="GO" id="GO:0034628">
    <property type="term" value="P:'de novo' NAD+ biosynthetic process from L-aspartate"/>
    <property type="evidence" value="ECO:0007669"/>
    <property type="project" value="TreeGrafter"/>
</dbReference>
<feature type="region of interest" description="Disordered" evidence="14">
    <location>
        <begin position="423"/>
        <end position="470"/>
    </location>
</feature>
<evidence type="ECO:0000256" key="14">
    <source>
        <dbReference type="SAM" id="MobiDB-lite"/>
    </source>
</evidence>
<comment type="subcellular location">
    <subcellularLocation>
        <location evidence="13">Cytoplasm</location>
    </subcellularLocation>
</comment>
<keyword evidence="18" id="KW-1185">Reference proteome</keyword>
<evidence type="ECO:0000256" key="1">
    <source>
        <dbReference type="ARBA" id="ARBA00001974"/>
    </source>
</evidence>
<dbReference type="InterPro" id="IPR036188">
    <property type="entry name" value="FAD/NAD-bd_sf"/>
</dbReference>
<feature type="domain" description="Fumarate reductase/succinate dehydrogenase flavoprotein-like C-terminal" evidence="16">
    <location>
        <begin position="499"/>
        <end position="576"/>
    </location>
</feature>
<keyword evidence="8 13" id="KW-0274">FAD</keyword>
<keyword evidence="6 13" id="KW-0285">Flavoprotein</keyword>
<protein>
    <recommendedName>
        <fullName evidence="5 12">L-aspartate oxidase</fullName>
        <ecNumber evidence="4 12">1.4.3.16</ecNumber>
    </recommendedName>
</protein>
<dbReference type="KEGG" id="psey:GU243_06815"/>
<dbReference type="InterPro" id="IPR005288">
    <property type="entry name" value="NadB"/>
</dbReference>
<evidence type="ECO:0000313" key="17">
    <source>
        <dbReference type="EMBL" id="QHK19498.1"/>
    </source>
</evidence>
<evidence type="ECO:0000256" key="3">
    <source>
        <dbReference type="ARBA" id="ARBA00008562"/>
    </source>
</evidence>
<dbReference type="InterPro" id="IPR037099">
    <property type="entry name" value="Fum_R/Succ_DH_flav-like_C_sf"/>
</dbReference>
<keyword evidence="9 13" id="KW-0560">Oxidoreductase</keyword>
<dbReference type="PANTHER" id="PTHR42716:SF2">
    <property type="entry name" value="L-ASPARTATE OXIDASE, CHLOROPLASTIC"/>
    <property type="match status" value="1"/>
</dbReference>
<evidence type="ECO:0000256" key="9">
    <source>
        <dbReference type="ARBA" id="ARBA00023002"/>
    </source>
</evidence>
<evidence type="ECO:0000256" key="8">
    <source>
        <dbReference type="ARBA" id="ARBA00022827"/>
    </source>
</evidence>
<dbReference type="AlphaFoldDB" id="A0A6P1NJI2"/>
<proteinExistence type="inferred from homology"/>
<evidence type="ECO:0000256" key="7">
    <source>
        <dbReference type="ARBA" id="ARBA00022642"/>
    </source>
</evidence>
<dbReference type="SUPFAM" id="SSF51905">
    <property type="entry name" value="FAD/NAD(P)-binding domain"/>
    <property type="match status" value="1"/>
</dbReference>
<dbReference type="Pfam" id="PF02910">
    <property type="entry name" value="Succ_DH_flav_C"/>
    <property type="match status" value="1"/>
</dbReference>
<evidence type="ECO:0000256" key="5">
    <source>
        <dbReference type="ARBA" id="ARBA00021901"/>
    </source>
</evidence>
<evidence type="ECO:0000256" key="4">
    <source>
        <dbReference type="ARBA" id="ARBA00012173"/>
    </source>
</evidence>
<dbReference type="NCBIfam" id="TIGR00551">
    <property type="entry name" value="nadB"/>
    <property type="match status" value="1"/>
</dbReference>
<dbReference type="Gene3D" id="3.50.50.60">
    <property type="entry name" value="FAD/NAD(P)-binding domain"/>
    <property type="match status" value="1"/>
</dbReference>
<dbReference type="EMBL" id="CP047898">
    <property type="protein sequence ID" value="QHK19498.1"/>
    <property type="molecule type" value="Genomic_DNA"/>
</dbReference>
<evidence type="ECO:0000256" key="10">
    <source>
        <dbReference type="ARBA" id="ARBA00029426"/>
    </source>
</evidence>
<dbReference type="UniPathway" id="UPA00253">
    <property type="reaction ID" value="UER00326"/>
</dbReference>
<dbReference type="GO" id="GO:0008734">
    <property type="term" value="F:L-aspartate oxidase activity"/>
    <property type="evidence" value="ECO:0007669"/>
    <property type="project" value="UniProtKB-UniRule"/>
</dbReference>
<evidence type="ECO:0000313" key="18">
    <source>
        <dbReference type="Proteomes" id="UP000464186"/>
    </source>
</evidence>
<dbReference type="FunFam" id="3.90.700.10:FF:000002">
    <property type="entry name" value="L-aspartate oxidase"/>
    <property type="match status" value="1"/>
</dbReference>
<dbReference type="PRINTS" id="PR00368">
    <property type="entry name" value="FADPNR"/>
</dbReference>
<evidence type="ECO:0000256" key="13">
    <source>
        <dbReference type="RuleBase" id="RU362049"/>
    </source>
</evidence>
<evidence type="ECO:0000259" key="15">
    <source>
        <dbReference type="Pfam" id="PF00890"/>
    </source>
</evidence>
<sequence length="601" mass="61920">MSAECPAGGPAPRRLIVVGSGIAGLYSALLAADAGAEVVLLSKGALADSNTYYAQGGISAVLDEPAPGDTVAAHIADTLKAGAGHCDEDAVRVLCTEARQDIAGLERFGVRFDMDDDGDPSLGLEAAHSAPRILHAGGDATGAGVARALIRTVLDAQAAGRIQVIGHAQVTSLLQSEGRVAGVNFLHDGRELGVHGDAVLLATGGAGQLFAQTTNPAVATADGLALAWRAGAAVADLEFFQFHPTSMVLPADALEAAGNGTEPLLISEAVRGEGAILLDGHGERFMPAYHPDAELAPRDVVSRSIALHLATLGDPNGHVFLDAMVVEARHGKGYLEKRFPTISARTRQAGVDWTRELVPVAPAAHYWMGGVLTDLYGRTSVPGLLAAGEVACTGVQGANRLASNSLLEGLVFGRRAVSAFLSDGPGRVSPDATPPRAVSAAGGLPLTHASGAPSGDDGSLGSRGSSEQPANVAWQFETVPSPGPVETSFVEAGPFSRVALRRLMTANAGVLRDGGLLREASGLLGAWASADDPVNVPDSLDPREHEDANLLLAGQLLVHSARERRASLGAHYRSDSVPADAAVEHFDKRYTLSRKASLVND</sequence>
<dbReference type="GO" id="GO:0005737">
    <property type="term" value="C:cytoplasm"/>
    <property type="evidence" value="ECO:0007669"/>
    <property type="project" value="UniProtKB-SubCell"/>
</dbReference>
<comment type="function">
    <text evidence="10">Catalyzes the oxidation of L-aspartate to iminoaspartate, the first step in the de novo biosynthesis of NAD(+).</text>
</comment>
<dbReference type="InterPro" id="IPR003953">
    <property type="entry name" value="FAD-dep_OxRdtase_2_FAD-bd"/>
</dbReference>
<dbReference type="GO" id="GO:0033765">
    <property type="term" value="F:steroid dehydrogenase activity, acting on the CH-CH group of donors"/>
    <property type="evidence" value="ECO:0007669"/>
    <property type="project" value="UniProtKB-ARBA"/>
</dbReference>
<dbReference type="SUPFAM" id="SSF46977">
    <property type="entry name" value="Succinate dehydrogenase/fumarate reductase flavoprotein C-terminal domain"/>
    <property type="match status" value="1"/>
</dbReference>
<keyword evidence="7 13" id="KW-0662">Pyridine nucleotide biosynthesis</keyword>
<dbReference type="PANTHER" id="PTHR42716">
    <property type="entry name" value="L-ASPARTATE OXIDASE"/>
    <property type="match status" value="1"/>
</dbReference>
<reference evidence="17 18" key="1">
    <citation type="submission" date="2020-01" db="EMBL/GenBank/DDBJ databases">
        <title>Pseudarthrobacter psychrotolerans sp. nov., isolated from antarctic soil.</title>
        <authorList>
            <person name="Shin Y."/>
            <person name="Park W."/>
        </authorList>
    </citation>
    <scope>NUCLEOTIDE SEQUENCE [LARGE SCALE GENOMIC DNA]</scope>
    <source>
        <strain evidence="17 18">YJ56</strain>
    </source>
</reference>
<organism evidence="17 18">
    <name type="scientific">Pseudarthrobacter psychrotolerans</name>
    <dbReference type="NCBI Taxonomy" id="2697569"/>
    <lineage>
        <taxon>Bacteria</taxon>
        <taxon>Bacillati</taxon>
        <taxon>Actinomycetota</taxon>
        <taxon>Actinomycetes</taxon>
        <taxon>Micrococcales</taxon>
        <taxon>Micrococcaceae</taxon>
        <taxon>Pseudarthrobacter</taxon>
    </lineage>
</organism>
<dbReference type="InterPro" id="IPR027477">
    <property type="entry name" value="Succ_DH/fumarate_Rdtase_cat_sf"/>
</dbReference>
<dbReference type="Pfam" id="PF00890">
    <property type="entry name" value="FAD_binding_2"/>
    <property type="match status" value="1"/>
</dbReference>
<evidence type="ECO:0000256" key="2">
    <source>
        <dbReference type="ARBA" id="ARBA00004950"/>
    </source>
</evidence>
<accession>A0A6P1NJI2</accession>
<comment type="similarity">
    <text evidence="3 13">Belongs to the FAD-dependent oxidoreductase 2 family. NadB subfamily.</text>
</comment>
<dbReference type="Gene3D" id="1.20.58.100">
    <property type="entry name" value="Fumarate reductase/succinate dehydrogenase flavoprotein-like, C-terminal domain"/>
    <property type="match status" value="1"/>
</dbReference>